<comment type="caution">
    <text evidence="3">The sequence shown here is derived from an EMBL/GenBank/DDBJ whole genome shotgun (WGS) entry which is preliminary data.</text>
</comment>
<sequence>MDVKGSWLIIDVKVGGGIVVVLKREAREEVEGWAESNNCKIVDLQRMARQSMRYAAYGAPLRYAIVTIVVGLILKIVYSLGKDSGSIVNYCEQQFVTQHDLLRQLAINLSSKLPIAQRTRLIINVQGEDLPASISGVQEPMQARILSISTGESFASRWCNLKVPEVEVLVLNLMSKTYTLPHFLEEMQKLKILNVTNHGLYPTEFHNFHLLGCSSNLTRIRLERVAISSLSGPTLALVNLQKISFIMCKMGNAFEELSSDNSNIWPGLVEIEMDYCQDLVGFPALLCNNSHLKRLSITNCSEMSELPEEIGNLTSLETLSLRSCTKLEKLPESLTRLEKLNIHDISDCLSLSELPKEIGKLGGLRRINMKGCTGVHEIPTSAKELSDTQVICDEEILYHWQDFSNVEINVVEEDRFETIIRISSFH</sequence>
<organism evidence="3 4">
    <name type="scientific">Centaurea solstitialis</name>
    <name type="common">yellow star-thistle</name>
    <dbReference type="NCBI Taxonomy" id="347529"/>
    <lineage>
        <taxon>Eukaryota</taxon>
        <taxon>Viridiplantae</taxon>
        <taxon>Streptophyta</taxon>
        <taxon>Embryophyta</taxon>
        <taxon>Tracheophyta</taxon>
        <taxon>Spermatophyta</taxon>
        <taxon>Magnoliopsida</taxon>
        <taxon>eudicotyledons</taxon>
        <taxon>Gunneridae</taxon>
        <taxon>Pentapetalae</taxon>
        <taxon>asterids</taxon>
        <taxon>campanulids</taxon>
        <taxon>Asterales</taxon>
        <taxon>Asteraceae</taxon>
        <taxon>Carduoideae</taxon>
        <taxon>Cardueae</taxon>
        <taxon>Centaureinae</taxon>
        <taxon>Centaurea</taxon>
    </lineage>
</organism>
<reference evidence="3" key="1">
    <citation type="submission" date="2023-03" db="EMBL/GenBank/DDBJ databases">
        <title>Chromosome-scale reference genome and RAD-based genetic map of yellow starthistle (Centaurea solstitialis) reveal putative structural variation and QTLs associated with invader traits.</title>
        <authorList>
            <person name="Reatini B."/>
            <person name="Cang F.A."/>
            <person name="Jiang Q."/>
            <person name="Mckibben M.T.W."/>
            <person name="Barker M.S."/>
            <person name="Rieseberg L.H."/>
            <person name="Dlugosch K.M."/>
        </authorList>
    </citation>
    <scope>NUCLEOTIDE SEQUENCE</scope>
    <source>
        <strain evidence="3">CAN-66</strain>
        <tissue evidence="3">Leaf</tissue>
    </source>
</reference>
<accession>A0AA38T343</accession>
<proteinExistence type="predicted"/>
<protein>
    <submittedName>
        <fullName evidence="3">Uncharacterized protein</fullName>
    </submittedName>
</protein>
<gene>
    <name evidence="3" type="ORF">OSB04_016699</name>
</gene>
<keyword evidence="2" id="KW-0812">Transmembrane</keyword>
<dbReference type="GO" id="GO:0006952">
    <property type="term" value="P:defense response"/>
    <property type="evidence" value="ECO:0007669"/>
    <property type="project" value="UniProtKB-KW"/>
</dbReference>
<dbReference type="PANTHER" id="PTHR36766">
    <property type="entry name" value="PLANT BROAD-SPECTRUM MILDEW RESISTANCE PROTEIN RPW8"/>
    <property type="match status" value="1"/>
</dbReference>
<dbReference type="InterPro" id="IPR032675">
    <property type="entry name" value="LRR_dom_sf"/>
</dbReference>
<evidence type="ECO:0000313" key="3">
    <source>
        <dbReference type="EMBL" id="KAJ9552654.1"/>
    </source>
</evidence>
<name>A0AA38T343_9ASTR</name>
<evidence type="ECO:0000256" key="2">
    <source>
        <dbReference type="SAM" id="Phobius"/>
    </source>
</evidence>
<keyword evidence="2" id="KW-0472">Membrane</keyword>
<dbReference type="EMBL" id="JARYMX010000004">
    <property type="protein sequence ID" value="KAJ9552654.1"/>
    <property type="molecule type" value="Genomic_DNA"/>
</dbReference>
<keyword evidence="4" id="KW-1185">Reference proteome</keyword>
<dbReference type="AlphaFoldDB" id="A0AA38T343"/>
<evidence type="ECO:0000256" key="1">
    <source>
        <dbReference type="ARBA" id="ARBA00022821"/>
    </source>
</evidence>
<dbReference type="SUPFAM" id="SSF52047">
    <property type="entry name" value="RNI-like"/>
    <property type="match status" value="1"/>
</dbReference>
<dbReference type="Proteomes" id="UP001172457">
    <property type="component" value="Chromosome 4"/>
</dbReference>
<keyword evidence="1" id="KW-0611">Plant defense</keyword>
<dbReference type="Gene3D" id="3.80.10.10">
    <property type="entry name" value="Ribonuclease Inhibitor"/>
    <property type="match status" value="1"/>
</dbReference>
<feature type="transmembrane region" description="Helical" evidence="2">
    <location>
        <begin position="54"/>
        <end position="78"/>
    </location>
</feature>
<keyword evidence="2" id="KW-1133">Transmembrane helix</keyword>
<dbReference type="PANTHER" id="PTHR36766:SF3">
    <property type="entry name" value="RPW8 DOMAIN-CONTAINING PROTEIN"/>
    <property type="match status" value="1"/>
</dbReference>
<evidence type="ECO:0000313" key="4">
    <source>
        <dbReference type="Proteomes" id="UP001172457"/>
    </source>
</evidence>